<feature type="domain" description="Alpha/beta hydrolase fold-3" evidence="3">
    <location>
        <begin position="707"/>
        <end position="873"/>
    </location>
</feature>
<evidence type="ECO:0000259" key="3">
    <source>
        <dbReference type="Pfam" id="PF07859"/>
    </source>
</evidence>
<dbReference type="InterPro" id="IPR033140">
    <property type="entry name" value="Lipase_GDXG_put_SER_AS"/>
</dbReference>
<evidence type="ECO:0000313" key="5">
    <source>
        <dbReference type="Proteomes" id="UP000657918"/>
    </source>
</evidence>
<dbReference type="InterPro" id="IPR013094">
    <property type="entry name" value="AB_hydrolase_3"/>
</dbReference>
<dbReference type="SUPFAM" id="SSF53474">
    <property type="entry name" value="alpha/beta-Hydrolases"/>
    <property type="match status" value="3"/>
</dbReference>
<organism evidence="4 5">
    <name type="scientific">Salix dunnii</name>
    <dbReference type="NCBI Taxonomy" id="1413687"/>
    <lineage>
        <taxon>Eukaryota</taxon>
        <taxon>Viridiplantae</taxon>
        <taxon>Streptophyta</taxon>
        <taxon>Embryophyta</taxon>
        <taxon>Tracheophyta</taxon>
        <taxon>Spermatophyta</taxon>
        <taxon>Magnoliopsida</taxon>
        <taxon>eudicotyledons</taxon>
        <taxon>Gunneridae</taxon>
        <taxon>Pentapetalae</taxon>
        <taxon>rosids</taxon>
        <taxon>fabids</taxon>
        <taxon>Malpighiales</taxon>
        <taxon>Salicaceae</taxon>
        <taxon>Saliceae</taxon>
        <taxon>Salix</taxon>
    </lineage>
</organism>
<dbReference type="AlphaFoldDB" id="A0A835JY55"/>
<proteinExistence type="inferred from homology"/>
<evidence type="ECO:0000256" key="1">
    <source>
        <dbReference type="ARBA" id="ARBA00010515"/>
    </source>
</evidence>
<dbReference type="EMBL" id="JADGMS010000009">
    <property type="protein sequence ID" value="KAF9675925.1"/>
    <property type="molecule type" value="Genomic_DNA"/>
</dbReference>
<dbReference type="InterPro" id="IPR029058">
    <property type="entry name" value="AB_hydrolase_fold"/>
</dbReference>
<dbReference type="PROSITE" id="PS01174">
    <property type="entry name" value="LIPASE_GDXG_SER"/>
    <property type="match status" value="1"/>
</dbReference>
<evidence type="ECO:0000256" key="2">
    <source>
        <dbReference type="PROSITE-ProRule" id="PRU10038"/>
    </source>
</evidence>
<dbReference type="Gene3D" id="3.40.50.1820">
    <property type="entry name" value="alpha/beta hydrolase"/>
    <property type="match status" value="3"/>
</dbReference>
<dbReference type="PANTHER" id="PTHR23024:SF467">
    <property type="entry name" value="CARBOXYLESTERASE 12-RELATED"/>
    <property type="match status" value="1"/>
</dbReference>
<dbReference type="PANTHER" id="PTHR23024">
    <property type="entry name" value="ARYLACETAMIDE DEACETYLASE"/>
    <property type="match status" value="1"/>
</dbReference>
<evidence type="ECO:0000313" key="4">
    <source>
        <dbReference type="EMBL" id="KAF9675925.1"/>
    </source>
</evidence>
<sequence length="980" mass="107447">MSNSVVINHHKIQTTLSSSTGFSAKTPSAQRPLKLAMATDNSEITHDFPGFFKVYEDGRVDRYWNTGFVEAGVDTETGVQSKDVVISPEINVKARIFLPKINGPAKKLPLLVHYHGGGFCIGSPFGPAFKTYLSALATQANVIAVSIDYRLAPEHKLPTAYDDSLAGLQWIATHSDGKGPEPWINEHADLGRVIIAGESAGATLAQYVAVQAGAAGLCGVAIKRLLIVHPYFGAREPDKFYQYMCPASSGTDDDPKLNPAVDPDLLKLKCDAVLVCVAEKDKLKGRGVSYYEAMKKCWSGGTVDFHETKGEDHCFHFFNPRSENIGPLLKKMSYPLSTRSRVSMDSTVPEVAYDYSPFLRIYKDGHIERLRGTDTVPCGLDPETNVLSKDAVYSPELNLSSRLYRPHSTSPDKKLPVLVYYHGGGFCIETPFNSRYHGHLNRLVAVANVIAISVDYRLAPEHPLPIAYEDSWKALEWLASHVNGDGPEEWLNSHADFGQVFLAGDSAGANLAHQLALRYGQEKLSGVNLAGVILVHPYFWGKEPIGAEVEYLEVKSSVDPIWHFVCPASSGLDDPLINPLVDPKLDSLGCSKVLVIIGGKDFLRERGWHYYEKLSKGGWGGVAEIMEGRDDEHVYKDGRVDRYWHTGFVEAGIDTETGLQTKDVVISPEATVKARIFLPKIHAPAKKLPLLVHYHGGGFCLGSPYGRLAPEHKLPAAYDDSLAGLQWIATHSDGKGPEPWINEHADLGRVILAGESAGATLAQYVAVQAGAAGLCGVAIKKILIVHPFLGGREPDKFYQYMCPTSSGTDDDPKLNPEVVPDLLKLKCDAVLVCVAEKDKFKGSGVAYGEAMKKCGWGGTVDCHETKGEDRCFHFFNPRSENIGPLMKKMFRSQPTFLEQIHFLSLSLSSMASSPNNEIALKLRFFQVYKDARVELFKPQCKKKIPPSDDAVTGVQSKDVTVSSEPQGIKERQMLIPANLS</sequence>
<dbReference type="GO" id="GO:0016787">
    <property type="term" value="F:hydrolase activity"/>
    <property type="evidence" value="ECO:0007669"/>
    <property type="project" value="InterPro"/>
</dbReference>
<reference evidence="4 5" key="1">
    <citation type="submission" date="2020-10" db="EMBL/GenBank/DDBJ databases">
        <title>Plant Genome Project.</title>
        <authorList>
            <person name="Zhang R.-G."/>
        </authorList>
    </citation>
    <scope>NUCLEOTIDE SEQUENCE [LARGE SCALE GENOMIC DNA]</scope>
    <source>
        <strain evidence="4">FAFU-HL-1</strain>
        <tissue evidence="4">Leaf</tissue>
    </source>
</reference>
<comment type="similarity">
    <text evidence="1">Belongs to the 'GDXG' lipolytic enzyme family.</text>
</comment>
<gene>
    <name evidence="4" type="ORF">SADUNF_Sadunf09G0084700</name>
</gene>
<accession>A0A835JY55</accession>
<dbReference type="Pfam" id="PF07859">
    <property type="entry name" value="Abhydrolase_3"/>
    <property type="match status" value="3"/>
</dbReference>
<dbReference type="OrthoDB" id="408631at2759"/>
<feature type="active site" evidence="2">
    <location>
        <position position="506"/>
    </location>
</feature>
<feature type="domain" description="Alpha/beta hydrolase fold-3" evidence="3">
    <location>
        <begin position="111"/>
        <end position="316"/>
    </location>
</feature>
<dbReference type="InterPro" id="IPR050466">
    <property type="entry name" value="Carboxylest/Gibb_receptor"/>
</dbReference>
<protein>
    <recommendedName>
        <fullName evidence="3">Alpha/beta hydrolase fold-3 domain-containing protein</fullName>
    </recommendedName>
</protein>
<feature type="domain" description="Alpha/beta hydrolase fold-3" evidence="3">
    <location>
        <begin position="418"/>
        <end position="635"/>
    </location>
</feature>
<comment type="caution">
    <text evidence="4">The sequence shown here is derived from an EMBL/GenBank/DDBJ whole genome shotgun (WGS) entry which is preliminary data.</text>
</comment>
<name>A0A835JY55_9ROSI</name>
<keyword evidence="5" id="KW-1185">Reference proteome</keyword>
<dbReference type="Proteomes" id="UP000657918">
    <property type="component" value="Unassembled WGS sequence"/>
</dbReference>